<evidence type="ECO:0000313" key="3">
    <source>
        <dbReference type="Proteomes" id="UP000689967"/>
    </source>
</evidence>
<dbReference type="PANTHER" id="PTHR43537">
    <property type="entry name" value="TRANSCRIPTIONAL REGULATOR, GNTR FAMILY"/>
    <property type="match status" value="1"/>
</dbReference>
<dbReference type="EMBL" id="JAERQM010000001">
    <property type="protein sequence ID" value="MBU8542504.1"/>
    <property type="molecule type" value="Genomic_DNA"/>
</dbReference>
<gene>
    <name evidence="2" type="ORF">JJQ90_02250</name>
</gene>
<dbReference type="Pfam" id="PF07729">
    <property type="entry name" value="FCD"/>
    <property type="match status" value="1"/>
</dbReference>
<accession>A0ABS6H255</accession>
<dbReference type="Proteomes" id="UP000689967">
    <property type="component" value="Unassembled WGS sequence"/>
</dbReference>
<protein>
    <submittedName>
        <fullName evidence="2">FCD domain-containing protein</fullName>
    </submittedName>
</protein>
<proteinExistence type="predicted"/>
<dbReference type="PANTHER" id="PTHR43537:SF24">
    <property type="entry name" value="GLUCONATE OPERON TRANSCRIPTIONAL REPRESSOR"/>
    <property type="match status" value="1"/>
</dbReference>
<sequence length="157" mass="16981">MRANLSERLEGEGLVTRLGNGSVVIRIFSRDEVLQNLRVRRLLENEAAALAAGRLDAALHALIAQGCGVPLLAALIRDLRAKARMCNLARMPLQFVAQGHEHVRLIEALSRGDAVVARQAMDVHSEKVRIAAGRPGRPRAALRRPASFPIAEADACA</sequence>
<dbReference type="RefSeq" id="WP_216872822.1">
    <property type="nucleotide sequence ID" value="NZ_JAERQM010000001.1"/>
</dbReference>
<organism evidence="2 3">
    <name type="scientific">Falsiroseomonas oleicola</name>
    <dbReference type="NCBI Taxonomy" id="2801474"/>
    <lineage>
        <taxon>Bacteria</taxon>
        <taxon>Pseudomonadati</taxon>
        <taxon>Pseudomonadota</taxon>
        <taxon>Alphaproteobacteria</taxon>
        <taxon>Acetobacterales</taxon>
        <taxon>Roseomonadaceae</taxon>
        <taxon>Falsiroseomonas</taxon>
    </lineage>
</organism>
<feature type="domain" description="GntR C-terminal" evidence="1">
    <location>
        <begin position="54"/>
        <end position="125"/>
    </location>
</feature>
<name>A0ABS6H255_9PROT</name>
<reference evidence="2 3" key="1">
    <citation type="submission" date="2021-01" db="EMBL/GenBank/DDBJ databases">
        <title>Roseomonas sp. nov, a bacterium isolated from an oil production mixture in Yumen Oilfield.</title>
        <authorList>
            <person name="Wu D."/>
        </authorList>
    </citation>
    <scope>NUCLEOTIDE SEQUENCE [LARGE SCALE GENOMIC DNA]</scope>
    <source>
        <strain evidence="2 3">ROY-5-3</strain>
    </source>
</reference>
<evidence type="ECO:0000313" key="2">
    <source>
        <dbReference type="EMBL" id="MBU8542504.1"/>
    </source>
</evidence>
<evidence type="ECO:0000259" key="1">
    <source>
        <dbReference type="Pfam" id="PF07729"/>
    </source>
</evidence>
<keyword evidence="3" id="KW-1185">Reference proteome</keyword>
<dbReference type="InterPro" id="IPR011711">
    <property type="entry name" value="GntR_C"/>
</dbReference>
<comment type="caution">
    <text evidence="2">The sequence shown here is derived from an EMBL/GenBank/DDBJ whole genome shotgun (WGS) entry which is preliminary data.</text>
</comment>